<dbReference type="Proteomes" id="UP000887565">
    <property type="component" value="Unplaced"/>
</dbReference>
<dbReference type="AlphaFoldDB" id="A0A915JSA8"/>
<organism evidence="1 2">
    <name type="scientific">Romanomermis culicivorax</name>
    <name type="common">Nematode worm</name>
    <dbReference type="NCBI Taxonomy" id="13658"/>
    <lineage>
        <taxon>Eukaryota</taxon>
        <taxon>Metazoa</taxon>
        <taxon>Ecdysozoa</taxon>
        <taxon>Nematoda</taxon>
        <taxon>Enoplea</taxon>
        <taxon>Dorylaimia</taxon>
        <taxon>Mermithida</taxon>
        <taxon>Mermithoidea</taxon>
        <taxon>Mermithidae</taxon>
        <taxon>Romanomermis</taxon>
    </lineage>
</organism>
<name>A0A915JSA8_ROMCU</name>
<reference evidence="2" key="1">
    <citation type="submission" date="2022-11" db="UniProtKB">
        <authorList>
            <consortium name="WormBaseParasite"/>
        </authorList>
    </citation>
    <scope>IDENTIFICATION</scope>
</reference>
<proteinExistence type="predicted"/>
<keyword evidence="1" id="KW-1185">Reference proteome</keyword>
<evidence type="ECO:0000313" key="2">
    <source>
        <dbReference type="WBParaSite" id="nRc.2.0.1.t28959-RA"/>
    </source>
</evidence>
<protein>
    <submittedName>
        <fullName evidence="2">DUF4218 domain-containing protein</fullName>
    </submittedName>
</protein>
<evidence type="ECO:0000313" key="1">
    <source>
        <dbReference type="Proteomes" id="UP000887565"/>
    </source>
</evidence>
<accession>A0A915JSA8</accession>
<dbReference type="WBParaSite" id="nRc.2.0.1.t28959-RA">
    <property type="protein sequence ID" value="nRc.2.0.1.t28959-RA"/>
    <property type="gene ID" value="nRc.2.0.1.g28959"/>
</dbReference>
<sequence length="100" mass="11765">MAHIWAEELVFMDAIQTAHFVLFLHKAHHLDNPPCLIQAYNNAIGLINCWMAYPQYLLFPQPPEIANIHHIHLQYHKNVEQGKQLPLDLYKFVKTKVRKP</sequence>